<evidence type="ECO:0000256" key="1">
    <source>
        <dbReference type="SAM" id="MobiDB-lite"/>
    </source>
</evidence>
<evidence type="ECO:0000313" key="2">
    <source>
        <dbReference type="EMBL" id="KAG7528098.1"/>
    </source>
</evidence>
<evidence type="ECO:0000313" key="3">
    <source>
        <dbReference type="Proteomes" id="UP000812966"/>
    </source>
</evidence>
<dbReference type="Proteomes" id="UP000812966">
    <property type="component" value="Unassembled WGS sequence"/>
</dbReference>
<comment type="caution">
    <text evidence="2">The sequence shown here is derived from an EMBL/GenBank/DDBJ whole genome shotgun (WGS) entry which is preliminary data.</text>
</comment>
<dbReference type="AlphaFoldDB" id="A0A8K0JEY7"/>
<keyword evidence="3" id="KW-1185">Reference proteome</keyword>
<accession>A0A8K0JEY7</accession>
<feature type="region of interest" description="Disordered" evidence="1">
    <location>
        <begin position="186"/>
        <end position="212"/>
    </location>
</feature>
<protein>
    <submittedName>
        <fullName evidence="2">Uncharacterized protein</fullName>
    </submittedName>
</protein>
<reference evidence="2" key="1">
    <citation type="submission" date="2020-04" db="EMBL/GenBank/DDBJ databases">
        <title>Analysis of mating type loci in Filobasidium floriforme.</title>
        <authorList>
            <person name="Nowrousian M."/>
        </authorList>
    </citation>
    <scope>NUCLEOTIDE SEQUENCE</scope>
    <source>
        <strain evidence="2">CBS 6242</strain>
    </source>
</reference>
<name>A0A8K0JEY7_9TREE</name>
<proteinExistence type="predicted"/>
<dbReference type="EMBL" id="JABELV010000207">
    <property type="protein sequence ID" value="KAG7528098.1"/>
    <property type="molecule type" value="Genomic_DNA"/>
</dbReference>
<organism evidence="2 3">
    <name type="scientific">Filobasidium floriforme</name>
    <dbReference type="NCBI Taxonomy" id="5210"/>
    <lineage>
        <taxon>Eukaryota</taxon>
        <taxon>Fungi</taxon>
        <taxon>Dikarya</taxon>
        <taxon>Basidiomycota</taxon>
        <taxon>Agaricomycotina</taxon>
        <taxon>Tremellomycetes</taxon>
        <taxon>Filobasidiales</taxon>
        <taxon>Filobasidiaceae</taxon>
        <taxon>Filobasidium</taxon>
    </lineage>
</organism>
<sequence>MAANQTLTTNCFMAGLPEDRLFYFQDEQEHMSLEWLQAHLACGDVKLRYRNLGSAPEAEAEIRAAIEEYSWYEPIKSIRYNTDFHLFYVSGLVEEGLRRSSLDESTAWFSISKSHPDVILRLVRGSQIGPLWVHTATFMCDPLGEHFPHEALNPIPEPPRLVAEDVETEPTMDIAGPSTKDFAFTESQAKETDDDDKNSIASSESRRTAICHAPSQSSRIISITDVGFTPVKEIDVLDSLEKSL</sequence>
<gene>
    <name evidence="2" type="ORF">FFLO_06412</name>
</gene>